<keyword evidence="3" id="KW-1185">Reference proteome</keyword>
<dbReference type="InterPro" id="IPR019734">
    <property type="entry name" value="TPR_rpt"/>
</dbReference>
<sequence>MFGLICRTSLEISFSELLSVVVLKKEGDFSSFMMSRLCSSRCPVESTYVRAKAIDKEVKDILLRIIKNREGSMKSGDAKNNNLLGMLLESNQQHLQEHDDTGLSHEGQDVCLKQTARCRRSTRLKEKKMLQTKQTTISSISTSGTHNTRGSTTGKRGDRRPRPRWIRSWICGLTVFFLGANKNFVFAQDASAIEAFPENGQEQAHITGLRRIEDGSGKLDEAERFFQAALEEAKKGFGEKDPHVASSCNNLAELYRVKREYAKAEPLYIEAISILEDSYGPNDIRSGDMFSGSVVGKDCDQLFGDPNSLYADSSSFSSTSGASVGAALHNLGQFYFVLRKLEQACKCYEIKGRILGFGHTDYAETMYHLGRVLYLQKKEKEAEDLIRESIRILEEAGMGESTICIRRMNYLAQILLKSNRLNVTEGENLQRKILHIMELSKGWDSVETIFAAEKLALTLQSLGNLNEAEELLERCLAAKQKILHENHLQVAVNMLHLAQLARLKSSNLQKVKISEAREELDKAKLLLYSSIRIAKENLGFTGVSQKNLKNSTLNEKDKHLALITLLQALESIIPLEVKRQELAEPEDALEYPSEIEVALRECISIFKESYQRSMVLKYPDVKKHYILCLKHLADHTITIMKNPAFETIMNESQKSRALKDLVDEAQQIEAELSSKQH</sequence>
<reference evidence="2 3" key="1">
    <citation type="submission" date="2020-08" db="EMBL/GenBank/DDBJ databases">
        <title>Plant Genome Project.</title>
        <authorList>
            <person name="Zhang R.-G."/>
        </authorList>
    </citation>
    <scope>NUCLEOTIDE SEQUENCE [LARGE SCALE GENOMIC DNA]</scope>
    <source>
        <tissue evidence="2">Rhizome</tissue>
    </source>
</reference>
<dbReference type="Gene3D" id="1.20.120.990">
    <property type="entry name" value="Glycosyltransferase family 88, C-terminal domain"/>
    <property type="match status" value="1"/>
</dbReference>
<dbReference type="SMART" id="SM00028">
    <property type="entry name" value="TPR"/>
    <property type="match status" value="4"/>
</dbReference>
<evidence type="ECO:0000313" key="2">
    <source>
        <dbReference type="EMBL" id="KAG6530114.1"/>
    </source>
</evidence>
<dbReference type="Pfam" id="PF13424">
    <property type="entry name" value="TPR_12"/>
    <property type="match status" value="2"/>
</dbReference>
<dbReference type="PANTHER" id="PTHR47689:SF2">
    <property type="entry name" value="TETRATRICOPEPTIDE REPEAT (TPR)-LIKE SUPERFAMILY PROTEIN"/>
    <property type="match status" value="1"/>
</dbReference>
<evidence type="ECO:0000313" key="3">
    <source>
        <dbReference type="Proteomes" id="UP000734854"/>
    </source>
</evidence>
<proteinExistence type="predicted"/>
<dbReference type="SUPFAM" id="SSF48452">
    <property type="entry name" value="TPR-like"/>
    <property type="match status" value="2"/>
</dbReference>
<dbReference type="AlphaFoldDB" id="A0A8J5HP81"/>
<dbReference type="Pfam" id="PF13374">
    <property type="entry name" value="TPR_10"/>
    <property type="match status" value="1"/>
</dbReference>
<dbReference type="PANTHER" id="PTHR47689">
    <property type="entry name" value="TETRATRICOPEPTIDE REPEAT (TPR)-LIKE SUPERFAMILY PROTEIN"/>
    <property type="match status" value="1"/>
</dbReference>
<evidence type="ECO:0008006" key="4">
    <source>
        <dbReference type="Google" id="ProtNLM"/>
    </source>
</evidence>
<dbReference type="EMBL" id="JACMSC010000003">
    <property type="protein sequence ID" value="KAG6530114.1"/>
    <property type="molecule type" value="Genomic_DNA"/>
</dbReference>
<name>A0A8J5HP81_ZINOF</name>
<protein>
    <recommendedName>
        <fullName evidence="4">Kinesin light chain</fullName>
    </recommendedName>
</protein>
<organism evidence="2 3">
    <name type="scientific">Zingiber officinale</name>
    <name type="common">Ginger</name>
    <name type="synonym">Amomum zingiber</name>
    <dbReference type="NCBI Taxonomy" id="94328"/>
    <lineage>
        <taxon>Eukaryota</taxon>
        <taxon>Viridiplantae</taxon>
        <taxon>Streptophyta</taxon>
        <taxon>Embryophyta</taxon>
        <taxon>Tracheophyta</taxon>
        <taxon>Spermatophyta</taxon>
        <taxon>Magnoliopsida</taxon>
        <taxon>Liliopsida</taxon>
        <taxon>Zingiberales</taxon>
        <taxon>Zingiberaceae</taxon>
        <taxon>Zingiber</taxon>
    </lineage>
</organism>
<dbReference type="InterPro" id="IPR011990">
    <property type="entry name" value="TPR-like_helical_dom_sf"/>
</dbReference>
<comment type="caution">
    <text evidence="2">The sequence shown here is derived from an EMBL/GenBank/DDBJ whole genome shotgun (WGS) entry which is preliminary data.</text>
</comment>
<dbReference type="Gene3D" id="1.25.40.10">
    <property type="entry name" value="Tetratricopeptide repeat domain"/>
    <property type="match status" value="2"/>
</dbReference>
<feature type="compositionally biased region" description="Low complexity" evidence="1">
    <location>
        <begin position="135"/>
        <end position="145"/>
    </location>
</feature>
<evidence type="ECO:0000256" key="1">
    <source>
        <dbReference type="SAM" id="MobiDB-lite"/>
    </source>
</evidence>
<accession>A0A8J5HP81</accession>
<dbReference type="Proteomes" id="UP000734854">
    <property type="component" value="Unassembled WGS sequence"/>
</dbReference>
<feature type="region of interest" description="Disordered" evidence="1">
    <location>
        <begin position="125"/>
        <end position="161"/>
    </location>
</feature>
<gene>
    <name evidence="2" type="ORF">ZIOFF_012335</name>
</gene>